<dbReference type="Proteomes" id="UP000663825">
    <property type="component" value="Unassembled WGS sequence"/>
</dbReference>
<dbReference type="AlphaFoldDB" id="A0A817UI76"/>
<reference evidence="2" key="1">
    <citation type="submission" date="2021-02" db="EMBL/GenBank/DDBJ databases">
        <authorList>
            <person name="Nowell W R."/>
        </authorList>
    </citation>
    <scope>NUCLEOTIDE SEQUENCE</scope>
</reference>
<protein>
    <submittedName>
        <fullName evidence="2">Uncharacterized protein</fullName>
    </submittedName>
</protein>
<name>A0A817UI76_9BILA</name>
<evidence type="ECO:0000313" key="3">
    <source>
        <dbReference type="Proteomes" id="UP000663825"/>
    </source>
</evidence>
<sequence length="79" mass="9164">MADKPDLIWQVFQAIQSNDNGENLWNLLDQLRTTTSDDGIVYMTYGSETPQSLAEKLHRQNLFKLIQLHQKLSSLRAQF</sequence>
<dbReference type="EMBL" id="CAJNYD010000550">
    <property type="protein sequence ID" value="CAF3272320.1"/>
    <property type="molecule type" value="Genomic_DNA"/>
</dbReference>
<evidence type="ECO:0000313" key="1">
    <source>
        <dbReference type="EMBL" id="CAF3272320.1"/>
    </source>
</evidence>
<accession>A0A817UI76</accession>
<dbReference type="Proteomes" id="UP000663833">
    <property type="component" value="Unassembled WGS sequence"/>
</dbReference>
<comment type="caution">
    <text evidence="2">The sequence shown here is derived from an EMBL/GenBank/DDBJ whole genome shotgun (WGS) entry which is preliminary data.</text>
</comment>
<dbReference type="EMBL" id="CAJNXB010003764">
    <property type="protein sequence ID" value="CAF3336267.1"/>
    <property type="molecule type" value="Genomic_DNA"/>
</dbReference>
<proteinExistence type="predicted"/>
<dbReference type="OrthoDB" id="9972540at2759"/>
<evidence type="ECO:0000313" key="2">
    <source>
        <dbReference type="EMBL" id="CAF3336267.1"/>
    </source>
</evidence>
<gene>
    <name evidence="1" type="ORF">LUA448_LOCUS6026</name>
    <name evidence="2" type="ORF">TIS948_LOCUS21909</name>
</gene>
<organism evidence="2 3">
    <name type="scientific">Rotaria socialis</name>
    <dbReference type="NCBI Taxonomy" id="392032"/>
    <lineage>
        <taxon>Eukaryota</taxon>
        <taxon>Metazoa</taxon>
        <taxon>Spiralia</taxon>
        <taxon>Gnathifera</taxon>
        <taxon>Rotifera</taxon>
        <taxon>Eurotatoria</taxon>
        <taxon>Bdelloidea</taxon>
        <taxon>Philodinida</taxon>
        <taxon>Philodinidae</taxon>
        <taxon>Rotaria</taxon>
    </lineage>
</organism>